<reference evidence="1 2" key="1">
    <citation type="journal article" date="2019" name="Int. J. Syst. Evol. Microbiol.">
        <title>The Global Catalogue of Microorganisms (GCM) 10K type strain sequencing project: providing services to taxonomists for standard genome sequencing and annotation.</title>
        <authorList>
            <consortium name="The Broad Institute Genomics Platform"/>
            <consortium name="The Broad Institute Genome Sequencing Center for Infectious Disease"/>
            <person name="Wu L."/>
            <person name="Ma J."/>
        </authorList>
    </citation>
    <scope>NUCLEOTIDE SEQUENCE [LARGE SCALE GENOMIC DNA]</scope>
    <source>
        <strain evidence="1 2">JCM 15421</strain>
    </source>
</reference>
<name>A0ABN1IEJ3_9GAMM</name>
<organism evidence="1 2">
    <name type="scientific">Dokdonella soli</name>
    <dbReference type="NCBI Taxonomy" id="529810"/>
    <lineage>
        <taxon>Bacteria</taxon>
        <taxon>Pseudomonadati</taxon>
        <taxon>Pseudomonadota</taxon>
        <taxon>Gammaproteobacteria</taxon>
        <taxon>Lysobacterales</taxon>
        <taxon>Rhodanobacteraceae</taxon>
        <taxon>Dokdonella</taxon>
    </lineage>
</organism>
<dbReference type="RefSeq" id="WP_343788107.1">
    <property type="nucleotide sequence ID" value="NZ_BAAAEU010000006.1"/>
</dbReference>
<keyword evidence="2" id="KW-1185">Reference proteome</keyword>
<dbReference type="EMBL" id="BAAAEU010000006">
    <property type="protein sequence ID" value="GAA0710408.1"/>
    <property type="molecule type" value="Genomic_DNA"/>
</dbReference>
<sequence length="219" mass="23296">MARHVVARKVEDASAGSLSERVTRAVLEIVGRVPDTDEHKSRGPDHRARAIAAAAAHKAALAAGTLALPPGPLGWLTIMPELAAIWRIQRQMVADIAGAYGASADLTRSHMLYCLFRHAAAQALRDVGVQVGARLLIQDVPLRVIEKVASKIGLNVSKRLAGRGIARWLPVIGALGVGAYAYYDTGQVARTAIALFSQDATDMKIAPKHHAGRRIGSPD</sequence>
<protein>
    <recommendedName>
        <fullName evidence="3">DUF697 domain-containing protein</fullName>
    </recommendedName>
</protein>
<evidence type="ECO:0000313" key="1">
    <source>
        <dbReference type="EMBL" id="GAA0710408.1"/>
    </source>
</evidence>
<proteinExistence type="predicted"/>
<gene>
    <name evidence="1" type="ORF">GCM10009105_11530</name>
</gene>
<comment type="caution">
    <text evidence="1">The sequence shown here is derived from an EMBL/GenBank/DDBJ whole genome shotgun (WGS) entry which is preliminary data.</text>
</comment>
<evidence type="ECO:0008006" key="3">
    <source>
        <dbReference type="Google" id="ProtNLM"/>
    </source>
</evidence>
<accession>A0ABN1IEJ3</accession>
<evidence type="ECO:0000313" key="2">
    <source>
        <dbReference type="Proteomes" id="UP001501523"/>
    </source>
</evidence>
<dbReference type="Proteomes" id="UP001501523">
    <property type="component" value="Unassembled WGS sequence"/>
</dbReference>